<gene>
    <name evidence="2" type="ORF">MmiEs2_09110</name>
</gene>
<protein>
    <submittedName>
        <fullName evidence="2">Uncharacterized protein</fullName>
    </submittedName>
</protein>
<evidence type="ECO:0000313" key="2">
    <source>
        <dbReference type="EMBL" id="WNY28708.1"/>
    </source>
</evidence>
<dbReference type="AlphaFoldDB" id="A0AA96V9L1"/>
<feature type="region of interest" description="Disordered" evidence="1">
    <location>
        <begin position="1"/>
        <end position="26"/>
    </location>
</feature>
<organism evidence="2 3">
    <name type="scientific">Methanimicrococcus stummii</name>
    <dbReference type="NCBI Taxonomy" id="3028294"/>
    <lineage>
        <taxon>Archaea</taxon>
        <taxon>Methanobacteriati</taxon>
        <taxon>Methanobacteriota</taxon>
        <taxon>Stenosarchaea group</taxon>
        <taxon>Methanomicrobia</taxon>
        <taxon>Methanosarcinales</taxon>
        <taxon>Methanosarcinaceae</taxon>
        <taxon>Methanimicrococcus</taxon>
    </lineage>
</organism>
<dbReference type="EMBL" id="CP131062">
    <property type="protein sequence ID" value="WNY28708.1"/>
    <property type="molecule type" value="Genomic_DNA"/>
</dbReference>
<dbReference type="Proteomes" id="UP001302662">
    <property type="component" value="Chromosome"/>
</dbReference>
<evidence type="ECO:0000256" key="1">
    <source>
        <dbReference type="SAM" id="MobiDB-lite"/>
    </source>
</evidence>
<dbReference type="KEGG" id="mees:MmiEs2_09110"/>
<name>A0AA96V9L1_9EURY</name>
<sequence>MGVGYSTRTRFSTPAGLDAEKPPHPQKGNVYIATDTEKQYVCYETGVWKDGLYPDADGLMRFNGKPLYTKINSSEGGQNFGTTTQTVLSNNATGVRAAATNRPNYVTIVAASPQTSLLPADLTPEKIRAVSIMTSPTEVKELMRWTDIIPRGTYLRGFVLLPAVLTNYPDITLEDVFENLNISVIATSSFSVQARWWDCNPLWGTP</sequence>
<feature type="compositionally biased region" description="Polar residues" evidence="1">
    <location>
        <begin position="1"/>
        <end position="12"/>
    </location>
</feature>
<dbReference type="GeneID" id="85197378"/>
<evidence type="ECO:0000313" key="3">
    <source>
        <dbReference type="Proteomes" id="UP001302662"/>
    </source>
</evidence>
<proteinExistence type="predicted"/>
<dbReference type="RefSeq" id="WP_316558717.1">
    <property type="nucleotide sequence ID" value="NZ_CP131062.1"/>
</dbReference>
<reference evidence="2 3" key="1">
    <citation type="submission" date="2023-07" db="EMBL/GenBank/DDBJ databases">
        <title>Closed genome sequence of Methanimicrococcus sp. Es2.</title>
        <authorList>
            <person name="Protasov E."/>
            <person name="Platt K."/>
            <person name="Reeh H."/>
            <person name="Poehlein A."/>
            <person name="Daniel R."/>
            <person name="Brune A."/>
        </authorList>
    </citation>
    <scope>NUCLEOTIDE SEQUENCE [LARGE SCALE GENOMIC DNA]</scope>
    <source>
        <strain evidence="2 3">Es2</strain>
    </source>
</reference>
<accession>A0AA96V9L1</accession>
<keyword evidence="3" id="KW-1185">Reference proteome</keyword>